<accession>A0A6G9AVT7</accession>
<dbReference type="RefSeq" id="WP_167216631.1">
    <property type="nucleotide sequence ID" value="NZ_CP050063.1"/>
</dbReference>
<dbReference type="AlphaFoldDB" id="A0A6G9AVT7"/>
<gene>
    <name evidence="3" type="ORF">G8759_30100</name>
</gene>
<evidence type="ECO:0000259" key="2">
    <source>
        <dbReference type="Pfam" id="PF08327"/>
    </source>
</evidence>
<dbReference type="EMBL" id="CP050063">
    <property type="protein sequence ID" value="QIP16591.1"/>
    <property type="molecule type" value="Genomic_DNA"/>
</dbReference>
<organism evidence="3 4">
    <name type="scientific">Spirosoma aureum</name>
    <dbReference type="NCBI Taxonomy" id="2692134"/>
    <lineage>
        <taxon>Bacteria</taxon>
        <taxon>Pseudomonadati</taxon>
        <taxon>Bacteroidota</taxon>
        <taxon>Cytophagia</taxon>
        <taxon>Cytophagales</taxon>
        <taxon>Cytophagaceae</taxon>
        <taxon>Spirosoma</taxon>
    </lineage>
</organism>
<dbReference type="KEGG" id="spib:G8759_30100"/>
<evidence type="ECO:0000313" key="3">
    <source>
        <dbReference type="EMBL" id="QIP16591.1"/>
    </source>
</evidence>
<dbReference type="SUPFAM" id="SSF55961">
    <property type="entry name" value="Bet v1-like"/>
    <property type="match status" value="1"/>
</dbReference>
<feature type="domain" description="Activator of Hsp90 ATPase homologue 1/2-like C-terminal" evidence="2">
    <location>
        <begin position="24"/>
        <end position="151"/>
    </location>
</feature>
<dbReference type="Pfam" id="PF08327">
    <property type="entry name" value="AHSA1"/>
    <property type="match status" value="1"/>
</dbReference>
<dbReference type="Proteomes" id="UP000501802">
    <property type="component" value="Chromosome"/>
</dbReference>
<reference evidence="3 4" key="1">
    <citation type="submission" date="2020-03" db="EMBL/GenBank/DDBJ databases">
        <authorList>
            <person name="Kim M.K."/>
        </authorList>
    </citation>
    <scope>NUCLEOTIDE SEQUENCE [LARGE SCALE GENOMIC DNA]</scope>
    <source>
        <strain evidence="3 4">BT328</strain>
    </source>
</reference>
<dbReference type="Gene3D" id="3.30.530.20">
    <property type="match status" value="1"/>
</dbReference>
<protein>
    <submittedName>
        <fullName evidence="3">ATPase</fullName>
    </submittedName>
</protein>
<proteinExistence type="inferred from homology"/>
<dbReference type="InterPro" id="IPR013538">
    <property type="entry name" value="ASHA1/2-like_C"/>
</dbReference>
<name>A0A6G9AVT7_9BACT</name>
<dbReference type="InterPro" id="IPR023393">
    <property type="entry name" value="START-like_dom_sf"/>
</dbReference>
<comment type="similarity">
    <text evidence="1">Belongs to the AHA1 family.</text>
</comment>
<evidence type="ECO:0000256" key="1">
    <source>
        <dbReference type="ARBA" id="ARBA00006817"/>
    </source>
</evidence>
<evidence type="ECO:0000313" key="4">
    <source>
        <dbReference type="Proteomes" id="UP000501802"/>
    </source>
</evidence>
<keyword evidence="4" id="KW-1185">Reference proteome</keyword>
<sequence>MGQKTKINAEDGKQEIVITREFNLPLELLFKAYVEPEIVEQWMGTKVLKLDNKKHGSWQFETTDAQGNVVFRANGVIHEFSPNQKITRTFEMENTPFPAQLEFLEFEKLTDDTSKLTIHVVYKTVALRDQLLQLPFAQGINMAHNRLQDVVSNLTITQNDKEK</sequence>